<dbReference type="AlphaFoldDB" id="A0A8J8NSW1"/>
<evidence type="ECO:0000256" key="2">
    <source>
        <dbReference type="SAM" id="MobiDB-lite"/>
    </source>
</evidence>
<proteinExistence type="predicted"/>
<keyword evidence="4" id="KW-1185">Reference proteome</keyword>
<protein>
    <submittedName>
        <fullName evidence="3">Uncharacterized protein</fullName>
    </submittedName>
</protein>
<dbReference type="EMBL" id="RRYP01006672">
    <property type="protein sequence ID" value="TNV81031.1"/>
    <property type="molecule type" value="Genomic_DNA"/>
</dbReference>
<feature type="compositionally biased region" description="Polar residues" evidence="2">
    <location>
        <begin position="32"/>
        <end position="43"/>
    </location>
</feature>
<feature type="coiled-coil region" evidence="1">
    <location>
        <begin position="306"/>
        <end position="355"/>
    </location>
</feature>
<feature type="compositionally biased region" description="Basic and acidic residues" evidence="2">
    <location>
        <begin position="44"/>
        <end position="54"/>
    </location>
</feature>
<dbReference type="Proteomes" id="UP000785679">
    <property type="component" value="Unassembled WGS sequence"/>
</dbReference>
<dbReference type="OrthoDB" id="298686at2759"/>
<sequence>MIQNAAAYNEWSAQKKGTELTKPKNAVFSLGQAPSNKSSIRENSSAKKKESTGKKLEGLLALQELSQSLFGPPKRESSPRRQGRQSSPQRQGAKSRLSPTRQLRDAQMLISDIQPQPSQFDQRTINSVGRLGLLTPAQELQYKSQNVPLQMQMVTDKVFSIERGISETEQKVGDQLSTVKERVNAIGRIIEEDKLQYFQLQEARVQEMRILEARFLDRLEHEATARKELERKLMQLIENRAAQVKAEILNESRSRIESISTIESNLQADFPRLQEAINQSAITREDGDSELMRRITDESTKLVELVEDERKQREETEESILELLRDMVSRIKAEIDTEKKERESSEESLLQLLEDTCAKLGQVNLVTQKPTTGGNPNILLQ</sequence>
<dbReference type="InterPro" id="IPR038835">
    <property type="entry name" value="Giardin_beta-like"/>
</dbReference>
<evidence type="ECO:0000313" key="3">
    <source>
        <dbReference type="EMBL" id="TNV81031.1"/>
    </source>
</evidence>
<feature type="region of interest" description="Disordered" evidence="2">
    <location>
        <begin position="1"/>
        <end position="54"/>
    </location>
</feature>
<keyword evidence="1" id="KW-0175">Coiled coil</keyword>
<accession>A0A8J8NSW1</accession>
<evidence type="ECO:0000256" key="1">
    <source>
        <dbReference type="SAM" id="Coils"/>
    </source>
</evidence>
<feature type="coiled-coil region" evidence="1">
    <location>
        <begin position="219"/>
        <end position="246"/>
    </location>
</feature>
<gene>
    <name evidence="3" type="ORF">FGO68_gene6951</name>
</gene>
<feature type="region of interest" description="Disordered" evidence="2">
    <location>
        <begin position="67"/>
        <end position="101"/>
    </location>
</feature>
<organism evidence="3 4">
    <name type="scientific">Halteria grandinella</name>
    <dbReference type="NCBI Taxonomy" id="5974"/>
    <lineage>
        <taxon>Eukaryota</taxon>
        <taxon>Sar</taxon>
        <taxon>Alveolata</taxon>
        <taxon>Ciliophora</taxon>
        <taxon>Intramacronucleata</taxon>
        <taxon>Spirotrichea</taxon>
        <taxon>Stichotrichia</taxon>
        <taxon>Sporadotrichida</taxon>
        <taxon>Halteriidae</taxon>
        <taxon>Halteria</taxon>
    </lineage>
</organism>
<comment type="caution">
    <text evidence="3">The sequence shown here is derived from an EMBL/GenBank/DDBJ whole genome shotgun (WGS) entry which is preliminary data.</text>
</comment>
<name>A0A8J8NSW1_HALGN</name>
<dbReference type="PANTHER" id="PTHR37027">
    <property type="entry name" value="KDE4"/>
    <property type="match status" value="1"/>
</dbReference>
<dbReference type="PANTHER" id="PTHR37027:SF2">
    <property type="entry name" value="CHROMOSOME UNDETERMINED SCAFFOLD_148, WHOLE GENOME SHOTGUN SEQUENCE"/>
    <property type="match status" value="1"/>
</dbReference>
<reference evidence="3" key="1">
    <citation type="submission" date="2019-06" db="EMBL/GenBank/DDBJ databases">
        <authorList>
            <person name="Zheng W."/>
        </authorList>
    </citation>
    <scope>NUCLEOTIDE SEQUENCE</scope>
    <source>
        <strain evidence="3">QDHG01</strain>
    </source>
</reference>
<evidence type="ECO:0000313" key="4">
    <source>
        <dbReference type="Proteomes" id="UP000785679"/>
    </source>
</evidence>